<keyword evidence="2" id="KW-0813">Transport</keyword>
<evidence type="ECO:0000256" key="6">
    <source>
        <dbReference type="SAM" id="MobiDB-lite"/>
    </source>
</evidence>
<feature type="transmembrane region" description="Helical" evidence="7">
    <location>
        <begin position="369"/>
        <end position="394"/>
    </location>
</feature>
<feature type="transmembrane region" description="Helical" evidence="7">
    <location>
        <begin position="67"/>
        <end position="88"/>
    </location>
</feature>
<dbReference type="GO" id="GO:0034755">
    <property type="term" value="P:iron ion transmembrane transport"/>
    <property type="evidence" value="ECO:0007669"/>
    <property type="project" value="TreeGrafter"/>
</dbReference>
<name>A0A8J3M418_9ACTN</name>
<keyword evidence="3 7" id="KW-0812">Transmembrane</keyword>
<feature type="transmembrane region" description="Helical" evidence="7">
    <location>
        <begin position="172"/>
        <end position="189"/>
    </location>
</feature>
<dbReference type="InterPro" id="IPR001046">
    <property type="entry name" value="NRAMP_fam"/>
</dbReference>
<comment type="subcellular location">
    <subcellularLocation>
        <location evidence="1">Membrane</location>
        <topology evidence="1">Multi-pass membrane protein</topology>
    </subcellularLocation>
</comment>
<dbReference type="PANTHER" id="PTHR11706">
    <property type="entry name" value="SOLUTE CARRIER PROTEIN FAMILY 11 MEMBER"/>
    <property type="match status" value="1"/>
</dbReference>
<sequence length="434" mass="44914">MADRPDAGWASGAPAEYPANRCGPATRPRRRDYVKSVGPGVVAGAADTDPTTVATLVVVGATTVYGLAWLTLLLLPLLAVVQTLATRVGMASGRDLEKAVTDNYGRRWSVLLLGSILTVNVVTIAADLEAGAAAMSILTGVGGAWFVIPLALALLGLLMIGKYDEVERVLKYVLLCLFAYGAAAMLAHPHWGSVARGSLLPSVHLSPEYVTGAVALLGTTLTTYMYVWQTVEQVEERCSRAWVGVRELDAVVGTVLAVAVFWFILVASGATLGVHHQHAETAEQAAQALRPVAGSFASGLFAIGLLASAALALPVIMASTAYATGSAFAWRCGLSLPVREAPAFYAVLATGAVLGSVLALAGISPIRLLFIASIIAGVATPIGLVLLVLVAGNAQLMNHQAVGRPLLTAGWAVTALVAGVSIVYLAQQLHLLPG</sequence>
<gene>
    <name evidence="8" type="ORF">Pfl04_49340</name>
</gene>
<evidence type="ECO:0000313" key="8">
    <source>
        <dbReference type="EMBL" id="GIG76530.1"/>
    </source>
</evidence>
<feature type="transmembrane region" description="Helical" evidence="7">
    <location>
        <begin position="343"/>
        <end position="363"/>
    </location>
</feature>
<dbReference type="PANTHER" id="PTHR11706:SF33">
    <property type="entry name" value="NATURAL RESISTANCE-ASSOCIATED MACROPHAGE PROTEIN 2"/>
    <property type="match status" value="1"/>
</dbReference>
<reference evidence="8" key="1">
    <citation type="submission" date="2021-01" db="EMBL/GenBank/DDBJ databases">
        <title>Whole genome shotgun sequence of Planosporangium flavigriseum NBRC 105377.</title>
        <authorList>
            <person name="Komaki H."/>
            <person name="Tamura T."/>
        </authorList>
    </citation>
    <scope>NUCLEOTIDE SEQUENCE</scope>
    <source>
        <strain evidence="8">NBRC 105377</strain>
    </source>
</reference>
<dbReference type="AlphaFoldDB" id="A0A8J3M418"/>
<keyword evidence="9" id="KW-1185">Reference proteome</keyword>
<evidence type="ECO:0000256" key="2">
    <source>
        <dbReference type="ARBA" id="ARBA00022448"/>
    </source>
</evidence>
<keyword evidence="4 7" id="KW-1133">Transmembrane helix</keyword>
<accession>A0A8J3M418</accession>
<evidence type="ECO:0000313" key="9">
    <source>
        <dbReference type="Proteomes" id="UP000653674"/>
    </source>
</evidence>
<dbReference type="EMBL" id="BONU01000060">
    <property type="protein sequence ID" value="GIG76530.1"/>
    <property type="molecule type" value="Genomic_DNA"/>
</dbReference>
<evidence type="ECO:0000256" key="7">
    <source>
        <dbReference type="SAM" id="Phobius"/>
    </source>
</evidence>
<evidence type="ECO:0000256" key="4">
    <source>
        <dbReference type="ARBA" id="ARBA00022989"/>
    </source>
</evidence>
<dbReference type="GO" id="GO:0005384">
    <property type="term" value="F:manganese ion transmembrane transporter activity"/>
    <property type="evidence" value="ECO:0007669"/>
    <property type="project" value="TreeGrafter"/>
</dbReference>
<evidence type="ECO:0008006" key="10">
    <source>
        <dbReference type="Google" id="ProtNLM"/>
    </source>
</evidence>
<dbReference type="RefSeq" id="WP_168077496.1">
    <property type="nucleotide sequence ID" value="NZ_BAAAQJ010000003.1"/>
</dbReference>
<dbReference type="Pfam" id="PF01566">
    <property type="entry name" value="Nramp"/>
    <property type="match status" value="1"/>
</dbReference>
<dbReference type="GO" id="GO:0005886">
    <property type="term" value="C:plasma membrane"/>
    <property type="evidence" value="ECO:0007669"/>
    <property type="project" value="TreeGrafter"/>
</dbReference>
<dbReference type="Proteomes" id="UP000653674">
    <property type="component" value="Unassembled WGS sequence"/>
</dbReference>
<evidence type="ECO:0000256" key="5">
    <source>
        <dbReference type="ARBA" id="ARBA00023136"/>
    </source>
</evidence>
<feature type="transmembrane region" description="Helical" evidence="7">
    <location>
        <begin position="132"/>
        <end position="160"/>
    </location>
</feature>
<organism evidence="8 9">
    <name type="scientific">Planosporangium flavigriseum</name>
    <dbReference type="NCBI Taxonomy" id="373681"/>
    <lineage>
        <taxon>Bacteria</taxon>
        <taxon>Bacillati</taxon>
        <taxon>Actinomycetota</taxon>
        <taxon>Actinomycetes</taxon>
        <taxon>Micromonosporales</taxon>
        <taxon>Micromonosporaceae</taxon>
        <taxon>Planosporangium</taxon>
    </lineage>
</organism>
<feature type="transmembrane region" description="Helical" evidence="7">
    <location>
        <begin position="406"/>
        <end position="426"/>
    </location>
</feature>
<dbReference type="GO" id="GO:0015086">
    <property type="term" value="F:cadmium ion transmembrane transporter activity"/>
    <property type="evidence" value="ECO:0007669"/>
    <property type="project" value="TreeGrafter"/>
</dbReference>
<proteinExistence type="predicted"/>
<evidence type="ECO:0000256" key="1">
    <source>
        <dbReference type="ARBA" id="ARBA00004141"/>
    </source>
</evidence>
<feature type="transmembrane region" description="Helical" evidence="7">
    <location>
        <begin position="108"/>
        <end position="126"/>
    </location>
</feature>
<keyword evidence="5 7" id="KW-0472">Membrane</keyword>
<evidence type="ECO:0000256" key="3">
    <source>
        <dbReference type="ARBA" id="ARBA00022692"/>
    </source>
</evidence>
<feature type="transmembrane region" description="Helical" evidence="7">
    <location>
        <begin position="248"/>
        <end position="272"/>
    </location>
</feature>
<comment type="caution">
    <text evidence="8">The sequence shown here is derived from an EMBL/GenBank/DDBJ whole genome shotgun (WGS) entry which is preliminary data.</text>
</comment>
<protein>
    <recommendedName>
        <fullName evidence="10">Divalent metal cation transporter</fullName>
    </recommendedName>
</protein>
<feature type="transmembrane region" description="Helical" evidence="7">
    <location>
        <begin position="292"/>
        <end position="322"/>
    </location>
</feature>
<feature type="transmembrane region" description="Helical" evidence="7">
    <location>
        <begin position="209"/>
        <end position="227"/>
    </location>
</feature>
<feature type="region of interest" description="Disordered" evidence="6">
    <location>
        <begin position="1"/>
        <end position="30"/>
    </location>
</feature>